<gene>
    <name evidence="2" type="ORF">ENO26_04935</name>
</gene>
<organism evidence="2">
    <name type="scientific">Ignisphaera aggregans</name>
    <dbReference type="NCBI Taxonomy" id="334771"/>
    <lineage>
        <taxon>Archaea</taxon>
        <taxon>Thermoproteota</taxon>
        <taxon>Thermoprotei</taxon>
        <taxon>Desulfurococcales</taxon>
        <taxon>Desulfurococcaceae</taxon>
        <taxon>Ignisphaera</taxon>
    </lineage>
</organism>
<reference evidence="2" key="1">
    <citation type="journal article" date="2020" name="mSystems">
        <title>Genome- and Community-Level Interaction Insights into Carbon Utilization and Element Cycling Functions of Hydrothermarchaeota in Hydrothermal Sediment.</title>
        <authorList>
            <person name="Zhou Z."/>
            <person name="Liu Y."/>
            <person name="Xu W."/>
            <person name="Pan J."/>
            <person name="Luo Z.H."/>
            <person name="Li M."/>
        </authorList>
    </citation>
    <scope>NUCLEOTIDE SEQUENCE [LARGE SCALE GENOMIC DNA]</scope>
    <source>
        <strain evidence="2">SpSt-125</strain>
    </source>
</reference>
<keyword evidence="1" id="KW-0812">Transmembrane</keyword>
<feature type="transmembrane region" description="Helical" evidence="1">
    <location>
        <begin position="20"/>
        <end position="42"/>
    </location>
</feature>
<evidence type="ECO:0008006" key="3">
    <source>
        <dbReference type="Google" id="ProtNLM"/>
    </source>
</evidence>
<comment type="caution">
    <text evidence="2">The sequence shown here is derived from an EMBL/GenBank/DDBJ whole genome shotgun (WGS) entry which is preliminary data.</text>
</comment>
<keyword evidence="1" id="KW-1133">Transmembrane helix</keyword>
<name>A0A7J2U231_9CREN</name>
<sequence length="198" mass="21789">MLGWEVAEYMLRGQTELISAMILIGAVLVVGIAFSSLATSYVSSIVGRGRVEQVLMSEQANLVLYKEFENGTTLCLGVLRITPSTTRYAVTLFSMDMKINSTGAIRIPVTTTTLSKRSVPASSVHYVYMGDYYPVSGKGYVSVVEVPQDVIKNYVMQQKPFLVCIDKSSIPSQGAKIMFFIYIGSDLYEVGEWSAYPS</sequence>
<keyword evidence="1" id="KW-0472">Membrane</keyword>
<accession>A0A7J2U231</accession>
<proteinExistence type="predicted"/>
<evidence type="ECO:0000256" key="1">
    <source>
        <dbReference type="SAM" id="Phobius"/>
    </source>
</evidence>
<protein>
    <recommendedName>
        <fullName evidence="3">Flagellin</fullName>
    </recommendedName>
</protein>
<dbReference type="EMBL" id="DSEU01000038">
    <property type="protein sequence ID" value="HEM66900.1"/>
    <property type="molecule type" value="Genomic_DNA"/>
</dbReference>
<evidence type="ECO:0000313" key="2">
    <source>
        <dbReference type="EMBL" id="HEM66900.1"/>
    </source>
</evidence>
<dbReference type="AlphaFoldDB" id="A0A7J2U231"/>